<evidence type="ECO:0000256" key="6">
    <source>
        <dbReference type="ARBA" id="ARBA00011738"/>
    </source>
</evidence>
<evidence type="ECO:0000256" key="12">
    <source>
        <dbReference type="ARBA" id="ARBA00022617"/>
    </source>
</evidence>
<comment type="cofactor">
    <cofactor evidence="1">
        <name>heme b</name>
        <dbReference type="ChEBI" id="CHEBI:60344"/>
    </cofactor>
</comment>
<dbReference type="GO" id="GO:0016702">
    <property type="term" value="F:oxidoreductase activity, acting on single donors with incorporation of molecular oxygen, incorporation of two atoms of oxygen"/>
    <property type="evidence" value="ECO:0007669"/>
    <property type="project" value="TreeGrafter"/>
</dbReference>
<evidence type="ECO:0000313" key="31">
    <source>
        <dbReference type="EMBL" id="ALG96641.1"/>
    </source>
</evidence>
<evidence type="ECO:0000256" key="17">
    <source>
        <dbReference type="ARBA" id="ARBA00022964"/>
    </source>
</evidence>
<dbReference type="PROSITE" id="PS50292">
    <property type="entry name" value="PEROXIDASE_3"/>
    <property type="match status" value="1"/>
</dbReference>
<keyword evidence="13 27" id="KW-0479">Metal-binding</keyword>
<evidence type="ECO:0000256" key="26">
    <source>
        <dbReference type="PIRSR" id="PIRSR619791-1"/>
    </source>
</evidence>
<feature type="domain" description="EGF-like" evidence="30">
    <location>
        <begin position="23"/>
        <end position="61"/>
    </location>
</feature>
<feature type="binding site" description="axial binding residue" evidence="27">
    <location>
        <position position="380"/>
    </location>
    <ligand>
        <name>heme b</name>
        <dbReference type="ChEBI" id="CHEBI:60344"/>
    </ligand>
    <ligandPart>
        <name>Fe</name>
        <dbReference type="ChEBI" id="CHEBI:18248"/>
    </ligandPart>
</feature>
<feature type="active site" description="For cyclooxygenase activity" evidence="26">
    <location>
        <position position="377"/>
    </location>
</feature>
<evidence type="ECO:0000256" key="10">
    <source>
        <dbReference type="ARBA" id="ARBA00022559"/>
    </source>
</evidence>
<evidence type="ECO:0000256" key="16">
    <source>
        <dbReference type="ARBA" id="ARBA00022848"/>
    </source>
</evidence>
<protein>
    <recommendedName>
        <fullName evidence="7">prostaglandin-endoperoxide synthase</fullName>
        <ecNumber evidence="7">1.14.99.1</ecNumber>
    </recommendedName>
</protein>
<evidence type="ECO:0000256" key="22">
    <source>
        <dbReference type="ARBA" id="ARBA00035976"/>
    </source>
</evidence>
<comment type="similarity">
    <text evidence="5">Belongs to the prostaglandin G/H synthase family.</text>
</comment>
<evidence type="ECO:0000259" key="30">
    <source>
        <dbReference type="PROSITE" id="PS50026"/>
    </source>
</evidence>
<keyword evidence="17" id="KW-0223">Dioxygenase</keyword>
<comment type="catalytic activity">
    <reaction evidence="25">
        <text>(9Z,12Z)-octadecadienoate + AH2 + O2 = (13R)-hydroxy-(9Z,11E)-octadecadienoate + A + H2O</text>
        <dbReference type="Rhea" id="RHEA:75455"/>
        <dbReference type="ChEBI" id="CHEBI:13193"/>
        <dbReference type="ChEBI" id="CHEBI:15377"/>
        <dbReference type="ChEBI" id="CHEBI:15379"/>
        <dbReference type="ChEBI" id="CHEBI:17499"/>
        <dbReference type="ChEBI" id="CHEBI:30245"/>
        <dbReference type="ChEBI" id="CHEBI:136655"/>
    </reaction>
    <physiologicalReaction direction="left-to-right" evidence="25">
        <dbReference type="Rhea" id="RHEA:75456"/>
    </physiologicalReaction>
</comment>
<dbReference type="AlphaFoldDB" id="A0A0U2LDB3"/>
<evidence type="ECO:0000256" key="8">
    <source>
        <dbReference type="ARBA" id="ARBA00022501"/>
    </source>
</evidence>
<evidence type="ECO:0000256" key="14">
    <source>
        <dbReference type="ARBA" id="ARBA00022824"/>
    </source>
</evidence>
<dbReference type="SUPFAM" id="SSF48113">
    <property type="entry name" value="Heme-dependent peroxidases"/>
    <property type="match status" value="1"/>
</dbReference>
<evidence type="ECO:0000256" key="28">
    <source>
        <dbReference type="PROSITE-ProRule" id="PRU00076"/>
    </source>
</evidence>
<dbReference type="CDD" id="cd09816">
    <property type="entry name" value="prostaglandin_endoperoxide_synthase"/>
    <property type="match status" value="1"/>
</dbReference>
<dbReference type="PANTHER" id="PTHR11903">
    <property type="entry name" value="PROSTAGLANDIN G/H SYNTHASE"/>
    <property type="match status" value="1"/>
</dbReference>
<comment type="catalytic activity">
    <reaction evidence="24">
        <text>(9Z,12Z)-octadecadienoate + AH2 + O2 = (13S)-hydroxy-(9Z,11E)-octadecadienoate + A + H2O</text>
        <dbReference type="Rhea" id="RHEA:75451"/>
        <dbReference type="ChEBI" id="CHEBI:13193"/>
        <dbReference type="ChEBI" id="CHEBI:15377"/>
        <dbReference type="ChEBI" id="CHEBI:15379"/>
        <dbReference type="ChEBI" id="CHEBI:17499"/>
        <dbReference type="ChEBI" id="CHEBI:30245"/>
        <dbReference type="ChEBI" id="CHEBI:90850"/>
    </reaction>
    <physiologicalReaction direction="left-to-right" evidence="24">
        <dbReference type="Rhea" id="RHEA:75452"/>
    </physiologicalReaction>
</comment>
<evidence type="ECO:0000256" key="13">
    <source>
        <dbReference type="ARBA" id="ARBA00022723"/>
    </source>
</evidence>
<feature type="chain" id="PRO_5006831160" description="prostaglandin-endoperoxide synthase" evidence="29">
    <location>
        <begin position="24"/>
        <end position="593"/>
    </location>
</feature>
<keyword evidence="11" id="KW-0643">Prostaglandin biosynthesis</keyword>
<keyword evidence="14" id="KW-0256">Endoplasmic reticulum</keyword>
<sequence>MHVAMNIWVTLLIVPLLYQTATSWNPCCSYPCQNGGFCLTMGLQEYVCDCTGTGYYGGQCEHVTFMQRLRRLLKPNPETLHHLLVNYKWLWSIINSVTFLSDSLMTFVYLLRSNAVDSPPLYTSAHEYITLEASYNLSYYARGLPAVPTDCPTPMGIKGKRVLPDPKIVVERLFKRTVFKPEPMHSSLLLAYFAQHFIHQFFKTDHQKGPGFQWGGHGVDVSHVYGKNKHVENLLRSFQDGKLKTQVLNNEEYPPYQADVPGVPMTWMGQVADNNKFALGHQFFGMMPGLFLYATIWMREHNRVCDELRRVHPEWDDERLFQTGKLIIQGETIKIVIEDYVQHLSNYHFLVTFKPELLHTEVFQYQNRIAAEFDHMYRWHPLMPDEFNISGVVYPIMEFIFKSDLVVKYGTKVFTDSLSRQIAGQMTARNHGFLTQSVALDTIENGRKLRFQPYNNYRKNLDFPHTKFSELTDDPEVAATLEELYGDIDGVEFYAGLLSEKRRENNMFGALVIEMGGPFSVKGLMSTPICSPRYWKPSTFGGDVGFNIVKTASLEKLFCKNIPGDECPLISFVVPPENIPSSEKCENCKNDEL</sequence>
<organism evidence="31">
    <name type="scientific">Spathoderma californicum</name>
    <dbReference type="NCBI Taxonomy" id="3246909"/>
    <lineage>
        <taxon>Eukaryota</taxon>
        <taxon>Metazoa</taxon>
        <taxon>Spiralia</taxon>
        <taxon>Lophotrochozoa</taxon>
        <taxon>Mollusca</taxon>
        <taxon>Aplacophora</taxon>
        <taxon>Caudofoveata</taxon>
        <taxon>Chaetodermatida</taxon>
        <taxon>Prochaetodermatidae</taxon>
        <taxon>Spathoderma</taxon>
    </lineage>
</organism>
<comment type="caution">
    <text evidence="28">Lacks conserved residue(s) required for the propagation of feature annotation.</text>
</comment>
<evidence type="ECO:0000256" key="3">
    <source>
        <dbReference type="ARBA" id="ARBA00004586"/>
    </source>
</evidence>
<dbReference type="EMBL" id="KM437908">
    <property type="protein sequence ID" value="ALG96641.1"/>
    <property type="molecule type" value="mRNA"/>
</dbReference>
<dbReference type="PANTHER" id="PTHR11903:SF39">
    <property type="entry name" value="PROSTAGLANDIN G_H SYNTHASE 2-LIKE"/>
    <property type="match status" value="1"/>
</dbReference>
<dbReference type="GO" id="GO:0006979">
    <property type="term" value="P:response to oxidative stress"/>
    <property type="evidence" value="ECO:0007669"/>
    <property type="project" value="InterPro"/>
</dbReference>
<evidence type="ECO:0000256" key="24">
    <source>
        <dbReference type="ARBA" id="ARBA00036358"/>
    </source>
</evidence>
<accession>A0A0U2LDB3</accession>
<evidence type="ECO:0000256" key="21">
    <source>
        <dbReference type="ARBA" id="ARBA00023160"/>
    </source>
</evidence>
<reference evidence="31" key="1">
    <citation type="journal article" date="2015" name="J. Mol. Evol.">
        <title>Reconstruction of cyclooxygenase evolution in animals suggests variable, lineage-specific duplications, and homologs with low sequence identity.</title>
        <authorList>
            <person name="Havird J.C."/>
            <person name="Kocot K.M."/>
            <person name="Brannock P.M."/>
            <person name="Cannon J.T."/>
            <person name="Waits D.S."/>
            <person name="Weese D.A."/>
            <person name="Santos S.R."/>
            <person name="Halanych K.M."/>
        </authorList>
    </citation>
    <scope>NUCLEOTIDE SEQUENCE</scope>
</reference>
<keyword evidence="29" id="KW-0732">Signal</keyword>
<comment type="pathway">
    <text evidence="4">Lipid metabolism; prostaglandin biosynthesis.</text>
</comment>
<evidence type="ECO:0000256" key="2">
    <source>
        <dbReference type="ARBA" id="ARBA00004524"/>
    </source>
</evidence>
<evidence type="ECO:0000256" key="29">
    <source>
        <dbReference type="SAM" id="SignalP"/>
    </source>
</evidence>
<dbReference type="GO" id="GO:0004601">
    <property type="term" value="F:peroxidase activity"/>
    <property type="evidence" value="ECO:0007669"/>
    <property type="project" value="UniProtKB-KW"/>
</dbReference>
<keyword evidence="18 31" id="KW-0560">Oxidoreductase</keyword>
<feature type="binding site" evidence="27">
    <location>
        <position position="112"/>
    </location>
    <ligand>
        <name>substrate</name>
    </ligand>
</feature>
<dbReference type="InterPro" id="IPR019791">
    <property type="entry name" value="Haem_peroxidase_animal"/>
</dbReference>
<comment type="catalytic activity">
    <reaction evidence="23">
        <text>(9Z,12Z)-octadecadienoate + AH2 + O2 = (9R)-hydroxy-(10E,12Z)-octadecadienoate + A + H2O</text>
        <dbReference type="Rhea" id="RHEA:75447"/>
        <dbReference type="ChEBI" id="CHEBI:13193"/>
        <dbReference type="ChEBI" id="CHEBI:15377"/>
        <dbReference type="ChEBI" id="CHEBI:15379"/>
        <dbReference type="ChEBI" id="CHEBI:17499"/>
        <dbReference type="ChEBI" id="CHEBI:30245"/>
        <dbReference type="ChEBI" id="CHEBI:77895"/>
    </reaction>
    <physiologicalReaction direction="left-to-right" evidence="23">
        <dbReference type="Rhea" id="RHEA:75448"/>
    </physiologicalReaction>
</comment>
<dbReference type="GO" id="GO:0004666">
    <property type="term" value="F:prostaglandin-endoperoxide synthase activity"/>
    <property type="evidence" value="ECO:0007669"/>
    <property type="project" value="UniProtKB-EC"/>
</dbReference>
<dbReference type="PROSITE" id="PS50026">
    <property type="entry name" value="EGF_3"/>
    <property type="match status" value="1"/>
</dbReference>
<feature type="active site" description="Proton acceptor" evidence="26">
    <location>
        <position position="199"/>
    </location>
</feature>
<dbReference type="Gene3D" id="2.10.25.10">
    <property type="entry name" value="Laminin"/>
    <property type="match status" value="1"/>
</dbReference>
<dbReference type="InterPro" id="IPR000742">
    <property type="entry name" value="EGF"/>
</dbReference>
<keyword evidence="8" id="KW-0644">Prostaglandin metabolism</keyword>
<evidence type="ECO:0000256" key="7">
    <source>
        <dbReference type="ARBA" id="ARBA00012440"/>
    </source>
</evidence>
<gene>
    <name evidence="31" type="primary">COXa</name>
</gene>
<keyword evidence="10" id="KW-0575">Peroxidase</keyword>
<dbReference type="InterPro" id="IPR050783">
    <property type="entry name" value="Oxylipin_biosynth_metab"/>
</dbReference>
<dbReference type="Gene3D" id="1.10.640.10">
    <property type="entry name" value="Haem peroxidase domain superfamily, animal type"/>
    <property type="match status" value="1"/>
</dbReference>
<evidence type="ECO:0000256" key="18">
    <source>
        <dbReference type="ARBA" id="ARBA00023002"/>
    </source>
</evidence>
<name>A0A0U2LDB3_9MOLL</name>
<keyword evidence="20" id="KW-0443">Lipid metabolism</keyword>
<keyword evidence="28" id="KW-0245">EGF-like domain</keyword>
<dbReference type="GO" id="GO:0046872">
    <property type="term" value="F:metal ion binding"/>
    <property type="evidence" value="ECO:0007669"/>
    <property type="project" value="UniProtKB-KW"/>
</dbReference>
<evidence type="ECO:0000256" key="5">
    <source>
        <dbReference type="ARBA" id="ARBA00008928"/>
    </source>
</evidence>
<dbReference type="InterPro" id="IPR010255">
    <property type="entry name" value="Haem_peroxidase_sf"/>
</dbReference>
<evidence type="ECO:0000256" key="9">
    <source>
        <dbReference type="ARBA" id="ARBA00022516"/>
    </source>
</evidence>
<comment type="subunit">
    <text evidence="6">Homodimer.</text>
</comment>
<evidence type="ECO:0000256" key="11">
    <source>
        <dbReference type="ARBA" id="ARBA00022585"/>
    </source>
</evidence>
<evidence type="ECO:0000256" key="23">
    <source>
        <dbReference type="ARBA" id="ARBA00036313"/>
    </source>
</evidence>
<proteinExistence type="evidence at transcript level"/>
<keyword evidence="9" id="KW-0444">Lipid biosynthesis</keyword>
<keyword evidence="15" id="KW-0276">Fatty acid metabolism</keyword>
<dbReference type="GO" id="GO:0020037">
    <property type="term" value="F:heme binding"/>
    <property type="evidence" value="ECO:0007669"/>
    <property type="project" value="InterPro"/>
</dbReference>
<dbReference type="Pfam" id="PF03098">
    <property type="entry name" value="An_peroxidase"/>
    <property type="match status" value="1"/>
</dbReference>
<evidence type="ECO:0000256" key="1">
    <source>
        <dbReference type="ARBA" id="ARBA00001970"/>
    </source>
</evidence>
<evidence type="ECO:0000256" key="20">
    <source>
        <dbReference type="ARBA" id="ARBA00023098"/>
    </source>
</evidence>
<keyword evidence="12 27" id="KW-0349">Heme</keyword>
<dbReference type="GO" id="GO:0043005">
    <property type="term" value="C:neuron projection"/>
    <property type="evidence" value="ECO:0007669"/>
    <property type="project" value="TreeGrafter"/>
</dbReference>
<dbReference type="InterPro" id="IPR037120">
    <property type="entry name" value="Haem_peroxidase_sf_animal"/>
</dbReference>
<evidence type="ECO:0000256" key="27">
    <source>
        <dbReference type="PIRSR" id="PIRSR619791-2"/>
    </source>
</evidence>
<dbReference type="PRINTS" id="PR00457">
    <property type="entry name" value="ANPEROXIDASE"/>
</dbReference>
<evidence type="ECO:0000256" key="19">
    <source>
        <dbReference type="ARBA" id="ARBA00023004"/>
    </source>
</evidence>
<evidence type="ECO:0000256" key="15">
    <source>
        <dbReference type="ARBA" id="ARBA00022832"/>
    </source>
</evidence>
<keyword evidence="21" id="KW-0275">Fatty acid biosynthesis</keyword>
<evidence type="ECO:0000256" key="4">
    <source>
        <dbReference type="ARBA" id="ARBA00004702"/>
    </source>
</evidence>
<dbReference type="EC" id="1.14.99.1" evidence="7"/>
<keyword evidence="19 27" id="KW-0408">Iron</keyword>
<keyword evidence="16" id="KW-0492">Microsome</keyword>
<dbReference type="GO" id="GO:0005789">
    <property type="term" value="C:endoplasmic reticulum membrane"/>
    <property type="evidence" value="ECO:0007669"/>
    <property type="project" value="UniProtKB-SubCell"/>
</dbReference>
<dbReference type="SUPFAM" id="SSF57196">
    <property type="entry name" value="EGF/Laminin"/>
    <property type="match status" value="1"/>
</dbReference>
<feature type="signal peptide" evidence="29">
    <location>
        <begin position="1"/>
        <end position="23"/>
    </location>
</feature>
<comment type="catalytic activity">
    <reaction evidence="22">
        <text>(9Z,12Z)-octadecadienoate + AH2 + O2 = (9S)-hydroxy-(10E,12Z)-octadecadienoate + A + H2O</text>
        <dbReference type="Rhea" id="RHEA:75459"/>
        <dbReference type="ChEBI" id="CHEBI:13193"/>
        <dbReference type="ChEBI" id="CHEBI:15377"/>
        <dbReference type="ChEBI" id="CHEBI:15379"/>
        <dbReference type="ChEBI" id="CHEBI:17499"/>
        <dbReference type="ChEBI" id="CHEBI:30245"/>
        <dbReference type="ChEBI" id="CHEBI:77852"/>
    </reaction>
    <physiologicalReaction direction="left-to-right" evidence="22">
        <dbReference type="Rhea" id="RHEA:75460"/>
    </physiologicalReaction>
</comment>
<dbReference type="GO" id="GO:0019371">
    <property type="term" value="P:cyclooxygenase pathway"/>
    <property type="evidence" value="ECO:0007669"/>
    <property type="project" value="TreeGrafter"/>
</dbReference>
<comment type="subcellular location">
    <subcellularLocation>
        <location evidence="3">Endoplasmic reticulum membrane</location>
    </subcellularLocation>
    <subcellularLocation>
        <location evidence="2">Microsome membrane</location>
    </subcellularLocation>
</comment>
<evidence type="ECO:0000256" key="25">
    <source>
        <dbReference type="ARBA" id="ARBA00036409"/>
    </source>
</evidence>